<dbReference type="EMBL" id="KL584752">
    <property type="protein sequence ID" value="KEQ98539.1"/>
    <property type="molecule type" value="Genomic_DNA"/>
</dbReference>
<feature type="chain" id="PRO_5001703447" evidence="1">
    <location>
        <begin position="20"/>
        <end position="222"/>
    </location>
</feature>
<dbReference type="AlphaFoldDB" id="A0A074YQU2"/>
<evidence type="ECO:0000256" key="1">
    <source>
        <dbReference type="SAM" id="SignalP"/>
    </source>
</evidence>
<dbReference type="GeneID" id="25368589"/>
<dbReference type="HOGENOM" id="CLU_1245127_0_0_1"/>
<keyword evidence="3" id="KW-1185">Reference proteome</keyword>
<gene>
    <name evidence="2" type="ORF">AUEXF2481DRAFT_493388</name>
</gene>
<keyword evidence="1" id="KW-0732">Signal</keyword>
<accession>A0A074YQU2</accession>
<evidence type="ECO:0000313" key="2">
    <source>
        <dbReference type="EMBL" id="KEQ98539.1"/>
    </source>
</evidence>
<evidence type="ECO:0000313" key="3">
    <source>
        <dbReference type="Proteomes" id="UP000030641"/>
    </source>
</evidence>
<protein>
    <submittedName>
        <fullName evidence="2">Uncharacterized protein</fullName>
    </submittedName>
</protein>
<dbReference type="RefSeq" id="XP_013347090.1">
    <property type="nucleotide sequence ID" value="XM_013491636.1"/>
</dbReference>
<dbReference type="InParanoid" id="A0A074YQU2"/>
<sequence>MKLTALTLALVSSAAYVSARPADSTLNSMAKAYALHDKTRAAFATNLTTTLANMPPSMNAALMTEFAAAMPGNPYCTEVEASWCRGSSPPAWCDLCGDLGKRSLDVIKITSVTDLDTALANLPPSMSAGLMTDFARVTASGNPRCTDVEAGWCRGNHPPAWCSMCDLTKSNDHPILAAAAAPIHLLPRHHPDGRCHVKEIKKCEKKIEQKWKNKKIPTSGLV</sequence>
<name>A0A074YQU2_AURSE</name>
<reference evidence="2 3" key="1">
    <citation type="journal article" date="2014" name="BMC Genomics">
        <title>Genome sequencing of four Aureobasidium pullulans varieties: biotechnological potential, stress tolerance, and description of new species.</title>
        <authorList>
            <person name="Gostin Ar C."/>
            <person name="Ohm R.A."/>
            <person name="Kogej T."/>
            <person name="Sonjak S."/>
            <person name="Turk M."/>
            <person name="Zajc J."/>
            <person name="Zalar P."/>
            <person name="Grube M."/>
            <person name="Sun H."/>
            <person name="Han J."/>
            <person name="Sharma A."/>
            <person name="Chiniquy J."/>
            <person name="Ngan C.Y."/>
            <person name="Lipzen A."/>
            <person name="Barry K."/>
            <person name="Grigoriev I.V."/>
            <person name="Gunde-Cimerman N."/>
        </authorList>
    </citation>
    <scope>NUCLEOTIDE SEQUENCE [LARGE SCALE GENOMIC DNA]</scope>
    <source>
        <strain evidence="2 3">EXF-2481</strain>
    </source>
</reference>
<dbReference type="OrthoDB" id="10461935at2759"/>
<feature type="signal peptide" evidence="1">
    <location>
        <begin position="1"/>
        <end position="19"/>
    </location>
</feature>
<dbReference type="Proteomes" id="UP000030641">
    <property type="component" value="Unassembled WGS sequence"/>
</dbReference>
<proteinExistence type="predicted"/>
<organism evidence="2 3">
    <name type="scientific">Aureobasidium subglaciale (strain EXF-2481)</name>
    <name type="common">Aureobasidium pullulans var. subglaciale</name>
    <dbReference type="NCBI Taxonomy" id="1043005"/>
    <lineage>
        <taxon>Eukaryota</taxon>
        <taxon>Fungi</taxon>
        <taxon>Dikarya</taxon>
        <taxon>Ascomycota</taxon>
        <taxon>Pezizomycotina</taxon>
        <taxon>Dothideomycetes</taxon>
        <taxon>Dothideomycetidae</taxon>
        <taxon>Dothideales</taxon>
        <taxon>Saccotheciaceae</taxon>
        <taxon>Aureobasidium</taxon>
    </lineage>
</organism>